<dbReference type="AlphaFoldDB" id="A0A246HJA1"/>
<dbReference type="PANTHER" id="PTHR43464:SF58">
    <property type="entry name" value="BLR7975 PROTEIN"/>
    <property type="match status" value="1"/>
</dbReference>
<name>A0A246HJA1_STEMA</name>
<gene>
    <name evidence="2" type="ORF">CEE60_16070</name>
</gene>
<keyword evidence="2" id="KW-0489">Methyltransferase</keyword>
<dbReference type="SUPFAM" id="SSF53335">
    <property type="entry name" value="S-adenosyl-L-methionine-dependent methyltransferases"/>
    <property type="match status" value="1"/>
</dbReference>
<dbReference type="PANTHER" id="PTHR43464">
    <property type="entry name" value="METHYLTRANSFERASE"/>
    <property type="match status" value="1"/>
</dbReference>
<dbReference type="GO" id="GO:0008168">
    <property type="term" value="F:methyltransferase activity"/>
    <property type="evidence" value="ECO:0007669"/>
    <property type="project" value="UniProtKB-KW"/>
</dbReference>
<evidence type="ECO:0000259" key="1">
    <source>
        <dbReference type="Pfam" id="PF13649"/>
    </source>
</evidence>
<dbReference type="OrthoDB" id="8558926at2"/>
<feature type="domain" description="Methyltransferase" evidence="1">
    <location>
        <begin position="44"/>
        <end position="138"/>
    </location>
</feature>
<protein>
    <submittedName>
        <fullName evidence="2">Methyltransferase</fullName>
    </submittedName>
</protein>
<organism evidence="2 3">
    <name type="scientific">Stenotrophomonas maltophilia</name>
    <name type="common">Pseudomonas maltophilia</name>
    <name type="synonym">Xanthomonas maltophilia</name>
    <dbReference type="NCBI Taxonomy" id="40324"/>
    <lineage>
        <taxon>Bacteria</taxon>
        <taxon>Pseudomonadati</taxon>
        <taxon>Pseudomonadota</taxon>
        <taxon>Gammaproteobacteria</taxon>
        <taxon>Lysobacterales</taxon>
        <taxon>Lysobacteraceae</taxon>
        <taxon>Stenotrophomonas</taxon>
        <taxon>Stenotrophomonas maltophilia group</taxon>
    </lineage>
</organism>
<proteinExistence type="predicted"/>
<dbReference type="InterPro" id="IPR029063">
    <property type="entry name" value="SAM-dependent_MTases_sf"/>
</dbReference>
<keyword evidence="2" id="KW-0808">Transferase</keyword>
<evidence type="ECO:0000313" key="3">
    <source>
        <dbReference type="Proteomes" id="UP000198157"/>
    </source>
</evidence>
<sequence>MSFSDPDAVARYADNLVRQVPGVHALHHMTHVLLAEHVPPQGRVLVLGAGGGMELKAFAEASPAWRFTGVDPSAEMLGLARRMLGEESTARVELIEGYIDSAPERAFDGATCLLTLHFLSAQTRLHTLRELRRRLLPGAPLIIAHHSVPNHPDEKLRWFQRWSAFVTAQGLPGEAATARAEMMATRLPALSPEEDVALLEAAGFERPGLFYAALSFRGWVAYAGEEHGC</sequence>
<dbReference type="Proteomes" id="UP000198157">
    <property type="component" value="Unassembled WGS sequence"/>
</dbReference>
<dbReference type="CDD" id="cd02440">
    <property type="entry name" value="AdoMet_MTases"/>
    <property type="match status" value="1"/>
</dbReference>
<dbReference type="Gene3D" id="3.40.50.150">
    <property type="entry name" value="Vaccinia Virus protein VP39"/>
    <property type="match status" value="1"/>
</dbReference>
<dbReference type="GO" id="GO:0032259">
    <property type="term" value="P:methylation"/>
    <property type="evidence" value="ECO:0007669"/>
    <property type="project" value="UniProtKB-KW"/>
</dbReference>
<dbReference type="Pfam" id="PF13649">
    <property type="entry name" value="Methyltransf_25"/>
    <property type="match status" value="1"/>
</dbReference>
<comment type="caution">
    <text evidence="2">The sequence shown here is derived from an EMBL/GenBank/DDBJ whole genome shotgun (WGS) entry which is preliminary data.</text>
</comment>
<accession>A0A246HJA1</accession>
<dbReference type="EMBL" id="NIVS01000046">
    <property type="protein sequence ID" value="OWQ50894.1"/>
    <property type="molecule type" value="Genomic_DNA"/>
</dbReference>
<reference evidence="2 3" key="1">
    <citation type="submission" date="2017-06" db="EMBL/GenBank/DDBJ databases">
        <authorList>
            <person name="Kim H.J."/>
            <person name="Triplett B.A."/>
        </authorList>
    </citation>
    <scope>NUCLEOTIDE SEQUENCE [LARGE SCALE GENOMIC DNA]</scope>
    <source>
        <strain evidence="2 3">13146</strain>
    </source>
</reference>
<dbReference type="InterPro" id="IPR041698">
    <property type="entry name" value="Methyltransf_25"/>
</dbReference>
<evidence type="ECO:0000313" key="2">
    <source>
        <dbReference type="EMBL" id="OWQ50894.1"/>
    </source>
</evidence>